<comment type="subunit">
    <text evidence="1">Self-interacts. Interacts with FtsZ.</text>
</comment>
<proteinExistence type="inferred from homology"/>
<dbReference type="GO" id="GO:0043093">
    <property type="term" value="P:FtsZ-dependent cytokinesis"/>
    <property type="evidence" value="ECO:0007669"/>
    <property type="project" value="UniProtKB-UniRule"/>
</dbReference>
<dbReference type="CDD" id="cd24048">
    <property type="entry name" value="ASKHA_NBD_FtsA"/>
    <property type="match status" value="1"/>
</dbReference>
<dbReference type="InterPro" id="IPR043129">
    <property type="entry name" value="ATPase_NBD"/>
</dbReference>
<organism evidence="4 5">
    <name type="scientific">Bacteroides ovatus</name>
    <dbReference type="NCBI Taxonomy" id="28116"/>
    <lineage>
        <taxon>Bacteria</taxon>
        <taxon>Pseudomonadati</taxon>
        <taxon>Bacteroidota</taxon>
        <taxon>Bacteroidia</taxon>
        <taxon>Bacteroidales</taxon>
        <taxon>Bacteroidaceae</taxon>
        <taxon>Bacteroides</taxon>
    </lineage>
</organism>
<evidence type="ECO:0000256" key="1">
    <source>
        <dbReference type="HAMAP-Rule" id="MF_02033"/>
    </source>
</evidence>
<dbReference type="Pfam" id="PF02491">
    <property type="entry name" value="SHS2_FTSA"/>
    <property type="match status" value="1"/>
</dbReference>
<keyword evidence="1" id="KW-0472">Membrane</keyword>
<comment type="similarity">
    <text evidence="1 2">Belongs to the FtsA/MreB family.</text>
</comment>
<comment type="function">
    <text evidence="1 2">Cell division protein that is involved in the assembly of the Z ring. May serve as a membrane anchor for the Z ring.</text>
</comment>
<sequence length="483" mass="53622">MATTEFIAAIELGSSKITGVAGKKNSDGSMQVLAYAQEDSSTFIRKGVIFNLDKTAQSLTSIINRLEGELKNSIAKVYVGIGGQSLRTVRNVVSRDLEEEAIISEELVSAIGDENIAIPVVDMDILDVAPQEYKVGNNLQANPVGLVGSHIEGRFLNIVARASVRKNLEHCFQQAKIDIADQLIAPLVTANAVLTESERRSGCALIDFGADTTTISVYKNNILRFLTVLPLGGNSITRDITTLQMEEEEAERLKKAYGDALYEEDPEQEEATCKLDDDNRIIKVADLNNIIEARAEEIVANVWNQIQLSSYEDKLLAGIILTGGAANLKNLDETLRKRSKIEKIRMAKLPRNTVHASNNILKKDGSQNTLFGLLFEGNQNCCLTETAPQAAPAPSVSKPEPEVHKTVDMFEDDQELKEQARIARLKKEEEEREAKLAAKEAEKLRKQKEKEEKERRKREAGPSWIQRKIDSLTKEIFSDDDMK</sequence>
<dbReference type="PANTHER" id="PTHR32432">
    <property type="entry name" value="CELL DIVISION PROTEIN FTSA-RELATED"/>
    <property type="match status" value="1"/>
</dbReference>
<dbReference type="SMART" id="SM00842">
    <property type="entry name" value="FtsA"/>
    <property type="match status" value="1"/>
</dbReference>
<evidence type="ECO:0000256" key="2">
    <source>
        <dbReference type="PIRNR" id="PIRNR003101"/>
    </source>
</evidence>
<dbReference type="InterPro" id="IPR020823">
    <property type="entry name" value="Cell_div_FtsA"/>
</dbReference>
<keyword evidence="1 2" id="KW-0132">Cell division</keyword>
<dbReference type="PANTHER" id="PTHR32432:SF4">
    <property type="entry name" value="CELL DIVISION PROTEIN FTSA"/>
    <property type="match status" value="1"/>
</dbReference>
<dbReference type="Gene3D" id="3.30.420.40">
    <property type="match status" value="2"/>
</dbReference>
<protein>
    <recommendedName>
        <fullName evidence="1 2">Cell division protein FtsA</fullName>
    </recommendedName>
</protein>
<dbReference type="InterPro" id="IPR003494">
    <property type="entry name" value="SHS2_FtsA"/>
</dbReference>
<dbReference type="PIRSF" id="PIRSF003101">
    <property type="entry name" value="FtsA"/>
    <property type="match status" value="1"/>
</dbReference>
<name>A0A3A9HAS3_BACOV</name>
<dbReference type="GO" id="GO:0032153">
    <property type="term" value="C:cell division site"/>
    <property type="evidence" value="ECO:0007669"/>
    <property type="project" value="UniProtKB-UniRule"/>
</dbReference>
<dbReference type="NCBIfam" id="TIGR01174">
    <property type="entry name" value="ftsA"/>
    <property type="match status" value="1"/>
</dbReference>
<dbReference type="Pfam" id="PF14450">
    <property type="entry name" value="FtsA"/>
    <property type="match status" value="1"/>
</dbReference>
<comment type="subcellular location">
    <subcellularLocation>
        <location evidence="1">Cell membrane</location>
        <topology evidence="1">Peripheral membrane protein</topology>
        <orientation evidence="1">Cytoplasmic side</orientation>
    </subcellularLocation>
    <text evidence="1">Localizes to the Z ring in an FtsZ-dependent manner. Targeted to the membrane through a conserved C-terminal amphipathic helix.</text>
</comment>
<keyword evidence="1" id="KW-1003">Cell membrane</keyword>
<evidence type="ECO:0000313" key="5">
    <source>
        <dbReference type="Proteomes" id="UP000283329"/>
    </source>
</evidence>
<comment type="caution">
    <text evidence="4">The sequence shown here is derived from an EMBL/GenBank/DDBJ whole genome shotgun (WGS) entry which is preliminary data.</text>
</comment>
<accession>A0A3A9HAS3</accession>
<feature type="compositionally biased region" description="Basic and acidic residues" evidence="3">
    <location>
        <begin position="426"/>
        <end position="460"/>
    </location>
</feature>
<gene>
    <name evidence="1 4" type="primary">ftsA</name>
    <name evidence="4" type="ORF">DW206_15140</name>
</gene>
<dbReference type="Proteomes" id="UP000283329">
    <property type="component" value="Unassembled WGS sequence"/>
</dbReference>
<evidence type="ECO:0000256" key="3">
    <source>
        <dbReference type="SAM" id="MobiDB-lite"/>
    </source>
</evidence>
<keyword evidence="1 2" id="KW-0131">Cell cycle</keyword>
<dbReference type="GO" id="GO:0009898">
    <property type="term" value="C:cytoplasmic side of plasma membrane"/>
    <property type="evidence" value="ECO:0007669"/>
    <property type="project" value="UniProtKB-UniRule"/>
</dbReference>
<dbReference type="EMBL" id="QRJR01000013">
    <property type="protein sequence ID" value="RHH44353.1"/>
    <property type="molecule type" value="Genomic_DNA"/>
</dbReference>
<dbReference type="SUPFAM" id="SSF53067">
    <property type="entry name" value="Actin-like ATPase domain"/>
    <property type="match status" value="2"/>
</dbReference>
<feature type="region of interest" description="Disordered" evidence="3">
    <location>
        <begin position="426"/>
        <end position="466"/>
    </location>
</feature>
<reference evidence="4 5" key="1">
    <citation type="submission" date="2018-08" db="EMBL/GenBank/DDBJ databases">
        <title>A genome reference for cultivated species of the human gut microbiota.</title>
        <authorList>
            <person name="Zou Y."/>
            <person name="Xue W."/>
            <person name="Luo G."/>
        </authorList>
    </citation>
    <scope>NUCLEOTIDE SEQUENCE [LARGE SCALE GENOMIC DNA]</scope>
    <source>
        <strain evidence="4 5">AM17-48</strain>
    </source>
</reference>
<evidence type="ECO:0000313" key="4">
    <source>
        <dbReference type="EMBL" id="RHH44353.1"/>
    </source>
</evidence>
<dbReference type="RefSeq" id="WP_117610779.1">
    <property type="nucleotide sequence ID" value="NZ_BAABYV010000001.1"/>
</dbReference>
<dbReference type="InterPro" id="IPR050696">
    <property type="entry name" value="FtsA/MreB"/>
</dbReference>
<dbReference type="HAMAP" id="MF_02033">
    <property type="entry name" value="FtsA"/>
    <property type="match status" value="1"/>
</dbReference>
<dbReference type="AlphaFoldDB" id="A0A3A9HAS3"/>